<evidence type="ECO:0000256" key="1">
    <source>
        <dbReference type="SAM" id="Phobius"/>
    </source>
</evidence>
<comment type="caution">
    <text evidence="2">The sequence shown here is derived from an EMBL/GenBank/DDBJ whole genome shotgun (WGS) entry which is preliminary data.</text>
</comment>
<feature type="transmembrane region" description="Helical" evidence="1">
    <location>
        <begin position="74"/>
        <end position="98"/>
    </location>
</feature>
<keyword evidence="1" id="KW-0812">Transmembrane</keyword>
<keyword evidence="1" id="KW-0472">Membrane</keyword>
<keyword evidence="3" id="KW-1185">Reference proteome</keyword>
<proteinExistence type="predicted"/>
<dbReference type="InterPro" id="IPR026268">
    <property type="entry name" value="RseC"/>
</dbReference>
<organism evidence="2 3">
    <name type="scientific">Ferrimonas gelatinilytica</name>
    <dbReference type="NCBI Taxonomy" id="1255257"/>
    <lineage>
        <taxon>Bacteria</taxon>
        <taxon>Pseudomonadati</taxon>
        <taxon>Pseudomonadota</taxon>
        <taxon>Gammaproteobacteria</taxon>
        <taxon>Alteromonadales</taxon>
        <taxon>Ferrimonadaceae</taxon>
        <taxon>Ferrimonas</taxon>
    </lineage>
</organism>
<feature type="transmembrane region" description="Helical" evidence="1">
    <location>
        <begin position="104"/>
        <end position="121"/>
    </location>
</feature>
<protein>
    <submittedName>
        <fullName evidence="2">SoxR reducing system RseC family protein</fullName>
    </submittedName>
</protein>
<keyword evidence="1" id="KW-1133">Transmembrane helix</keyword>
<dbReference type="Proteomes" id="UP001501600">
    <property type="component" value="Unassembled WGS sequence"/>
</dbReference>
<evidence type="ECO:0000313" key="2">
    <source>
        <dbReference type="EMBL" id="GAA5192359.1"/>
    </source>
</evidence>
<sequence>MIEAVARVEACDAGQLTLSWTSQSACGHCQQSDECGTGIVAKALVPKQNRLTMPSSRDYPVGTLIRVGIGEQDLLTISAAIYLLPLLTGILLAVLAQLAWNSEGLTILSALAGGGVGFLFARRWAERQPRPLVILGELGPPIEGA</sequence>
<dbReference type="RefSeq" id="WP_345317052.1">
    <property type="nucleotide sequence ID" value="NZ_BAABLF010000013.1"/>
</dbReference>
<dbReference type="PANTHER" id="PTHR35867:SF1">
    <property type="entry name" value="PROTEIN RSEC"/>
    <property type="match status" value="1"/>
</dbReference>
<dbReference type="EMBL" id="BAABLF010000013">
    <property type="protein sequence ID" value="GAA5192359.1"/>
    <property type="molecule type" value="Genomic_DNA"/>
</dbReference>
<dbReference type="PANTHER" id="PTHR35867">
    <property type="entry name" value="PROTEIN RSEC"/>
    <property type="match status" value="1"/>
</dbReference>
<dbReference type="InterPro" id="IPR007359">
    <property type="entry name" value="SigmaE_reg_RseC_MucC"/>
</dbReference>
<dbReference type="PIRSF" id="PIRSF004923">
    <property type="entry name" value="RseC"/>
    <property type="match status" value="1"/>
</dbReference>
<evidence type="ECO:0000313" key="3">
    <source>
        <dbReference type="Proteomes" id="UP001501600"/>
    </source>
</evidence>
<gene>
    <name evidence="2" type="ORF">GCM10025772_21370</name>
</gene>
<reference evidence="3" key="1">
    <citation type="journal article" date="2019" name="Int. J. Syst. Evol. Microbiol.">
        <title>The Global Catalogue of Microorganisms (GCM) 10K type strain sequencing project: providing services to taxonomists for standard genome sequencing and annotation.</title>
        <authorList>
            <consortium name="The Broad Institute Genomics Platform"/>
            <consortium name="The Broad Institute Genome Sequencing Center for Infectious Disease"/>
            <person name="Wu L."/>
            <person name="Ma J."/>
        </authorList>
    </citation>
    <scope>NUCLEOTIDE SEQUENCE [LARGE SCALE GENOMIC DNA]</scope>
    <source>
        <strain evidence="3">JCM 18720</strain>
    </source>
</reference>
<name>A0ABP9S836_9GAMM</name>
<accession>A0ABP9S836</accession>
<dbReference type="Pfam" id="PF04246">
    <property type="entry name" value="RseC_MucC"/>
    <property type="match status" value="1"/>
</dbReference>